<dbReference type="AlphaFoldDB" id="A0A2T3AHU0"/>
<evidence type="ECO:0000256" key="5">
    <source>
        <dbReference type="ARBA" id="ARBA00023128"/>
    </source>
</evidence>
<evidence type="ECO:0000313" key="8">
    <source>
        <dbReference type="EMBL" id="PSR97820.1"/>
    </source>
</evidence>
<dbReference type="GO" id="GO:0045271">
    <property type="term" value="C:respiratory chain complex I"/>
    <property type="evidence" value="ECO:0007669"/>
    <property type="project" value="InterPro"/>
</dbReference>
<sequence length="198" mass="21252">MAPHGDSEPYHPVDAVAAGTNAALLTGGAGFFAASIKNAMRAKNVGALAVFTKTGGLIFTWTAMGGAFEFARNASANLRQKHDHYNHAIGGFCAGAILGLHSGRMPAVLGWGVSTALLMSGFEFSGGTLLNRKTESAEMEEWDTKEKLRTLRRRPIEETIALVGEGRGIQPPGYQERRRERLRETYGFEVNPVSADGS</sequence>
<dbReference type="OrthoDB" id="1913277at2759"/>
<feature type="transmembrane region" description="Helical" evidence="7">
    <location>
        <begin position="45"/>
        <end position="64"/>
    </location>
</feature>
<feature type="transmembrane region" description="Helical" evidence="7">
    <location>
        <begin position="15"/>
        <end position="33"/>
    </location>
</feature>
<keyword evidence="5" id="KW-0496">Mitochondrion</keyword>
<dbReference type="PANTHER" id="PTHR21382:SF1">
    <property type="entry name" value="NADH DEHYDROGENASE [UBIQUINONE] 1 ALPHA SUBCOMPLEX SUBUNIT 11"/>
    <property type="match status" value="1"/>
</dbReference>
<protein>
    <recommendedName>
        <fullName evidence="10">Tim17/Tim22/Tim23/Pmp24 family-domain-containing protein</fullName>
    </recommendedName>
</protein>
<dbReference type="InterPro" id="IPR039205">
    <property type="entry name" value="NDUFA11"/>
</dbReference>
<organism evidence="8 9">
    <name type="scientific">Coniella lustricola</name>
    <dbReference type="NCBI Taxonomy" id="2025994"/>
    <lineage>
        <taxon>Eukaryota</taxon>
        <taxon>Fungi</taxon>
        <taxon>Dikarya</taxon>
        <taxon>Ascomycota</taxon>
        <taxon>Pezizomycotina</taxon>
        <taxon>Sordariomycetes</taxon>
        <taxon>Sordariomycetidae</taxon>
        <taxon>Diaporthales</taxon>
        <taxon>Schizoparmaceae</taxon>
        <taxon>Coniella</taxon>
    </lineage>
</organism>
<dbReference type="GO" id="GO:0005743">
    <property type="term" value="C:mitochondrial inner membrane"/>
    <property type="evidence" value="ECO:0007669"/>
    <property type="project" value="UniProtKB-SubCell"/>
</dbReference>
<evidence type="ECO:0000256" key="7">
    <source>
        <dbReference type="SAM" id="Phobius"/>
    </source>
</evidence>
<dbReference type="PANTHER" id="PTHR21382">
    <property type="entry name" value="NADH-UBIQUINONE OXIDOREDUCTASE SUBUNIT"/>
    <property type="match status" value="1"/>
</dbReference>
<name>A0A2T3AHU0_9PEZI</name>
<keyword evidence="3" id="KW-0999">Mitochondrion inner membrane</keyword>
<dbReference type="STRING" id="2025994.A0A2T3AHU0"/>
<accession>A0A2T3AHU0</accession>
<keyword evidence="2 7" id="KW-0812">Transmembrane</keyword>
<dbReference type="InParanoid" id="A0A2T3AHU0"/>
<keyword evidence="9" id="KW-1185">Reference proteome</keyword>
<evidence type="ECO:0000256" key="2">
    <source>
        <dbReference type="ARBA" id="ARBA00022692"/>
    </source>
</evidence>
<gene>
    <name evidence="8" type="ORF">BD289DRAFT_383755</name>
</gene>
<reference evidence="8 9" key="1">
    <citation type="journal article" date="2018" name="Mycol. Prog.">
        <title>Coniella lustricola, a new species from submerged detritus.</title>
        <authorList>
            <person name="Raudabaugh D.B."/>
            <person name="Iturriaga T."/>
            <person name="Carver A."/>
            <person name="Mondo S."/>
            <person name="Pangilinan J."/>
            <person name="Lipzen A."/>
            <person name="He G."/>
            <person name="Amirebrahimi M."/>
            <person name="Grigoriev I.V."/>
            <person name="Miller A.N."/>
        </authorList>
    </citation>
    <scope>NUCLEOTIDE SEQUENCE [LARGE SCALE GENOMIC DNA]</scope>
    <source>
        <strain evidence="8 9">B22-T-1</strain>
    </source>
</reference>
<evidence type="ECO:0000256" key="3">
    <source>
        <dbReference type="ARBA" id="ARBA00022792"/>
    </source>
</evidence>
<evidence type="ECO:0008006" key="10">
    <source>
        <dbReference type="Google" id="ProtNLM"/>
    </source>
</evidence>
<dbReference type="GO" id="GO:0006120">
    <property type="term" value="P:mitochondrial electron transport, NADH to ubiquinone"/>
    <property type="evidence" value="ECO:0007669"/>
    <property type="project" value="InterPro"/>
</dbReference>
<evidence type="ECO:0000256" key="4">
    <source>
        <dbReference type="ARBA" id="ARBA00022989"/>
    </source>
</evidence>
<dbReference type="EMBL" id="KZ678388">
    <property type="protein sequence ID" value="PSR97820.1"/>
    <property type="molecule type" value="Genomic_DNA"/>
</dbReference>
<evidence type="ECO:0000256" key="6">
    <source>
        <dbReference type="ARBA" id="ARBA00023136"/>
    </source>
</evidence>
<keyword evidence="4 7" id="KW-1133">Transmembrane helix</keyword>
<keyword evidence="6 7" id="KW-0472">Membrane</keyword>
<dbReference type="Proteomes" id="UP000241462">
    <property type="component" value="Unassembled WGS sequence"/>
</dbReference>
<evidence type="ECO:0000313" key="9">
    <source>
        <dbReference type="Proteomes" id="UP000241462"/>
    </source>
</evidence>
<evidence type="ECO:0000256" key="1">
    <source>
        <dbReference type="ARBA" id="ARBA00004448"/>
    </source>
</evidence>
<comment type="subcellular location">
    <subcellularLocation>
        <location evidence="1">Mitochondrion inner membrane</location>
        <topology evidence="1">Multi-pass membrane protein</topology>
    </subcellularLocation>
</comment>
<proteinExistence type="predicted"/>
<feature type="transmembrane region" description="Helical" evidence="7">
    <location>
        <begin position="108"/>
        <end position="130"/>
    </location>
</feature>